<comment type="caution">
    <text evidence="1">The sequence shown here is derived from an EMBL/GenBank/DDBJ whole genome shotgun (WGS) entry which is preliminary data.</text>
</comment>
<organism evidence="1 2">
    <name type="scientific">Dreissena polymorpha</name>
    <name type="common">Zebra mussel</name>
    <name type="synonym">Mytilus polymorpha</name>
    <dbReference type="NCBI Taxonomy" id="45954"/>
    <lineage>
        <taxon>Eukaryota</taxon>
        <taxon>Metazoa</taxon>
        <taxon>Spiralia</taxon>
        <taxon>Lophotrochozoa</taxon>
        <taxon>Mollusca</taxon>
        <taxon>Bivalvia</taxon>
        <taxon>Autobranchia</taxon>
        <taxon>Heteroconchia</taxon>
        <taxon>Euheterodonta</taxon>
        <taxon>Imparidentia</taxon>
        <taxon>Neoheterodontei</taxon>
        <taxon>Myida</taxon>
        <taxon>Dreissenoidea</taxon>
        <taxon>Dreissenidae</taxon>
        <taxon>Dreissena</taxon>
    </lineage>
</organism>
<proteinExistence type="predicted"/>
<accession>A0A9D4M0R1</accession>
<sequence>MHSHLSGLVNAWVRQYTRSHEVGVLTIPIAVASGSGGRRFEPHGERLSKDGCLSWDLFRYGRLVSRER</sequence>
<keyword evidence="2" id="KW-1185">Reference proteome</keyword>
<dbReference type="EMBL" id="JAIWYP010000002">
    <property type="protein sequence ID" value="KAH3867715.1"/>
    <property type="molecule type" value="Genomic_DNA"/>
</dbReference>
<evidence type="ECO:0000313" key="2">
    <source>
        <dbReference type="Proteomes" id="UP000828390"/>
    </source>
</evidence>
<reference evidence="1" key="1">
    <citation type="journal article" date="2019" name="bioRxiv">
        <title>The Genome of the Zebra Mussel, Dreissena polymorpha: A Resource for Invasive Species Research.</title>
        <authorList>
            <person name="McCartney M.A."/>
            <person name="Auch B."/>
            <person name="Kono T."/>
            <person name="Mallez S."/>
            <person name="Zhang Y."/>
            <person name="Obille A."/>
            <person name="Becker A."/>
            <person name="Abrahante J.E."/>
            <person name="Garbe J."/>
            <person name="Badalamenti J.P."/>
            <person name="Herman A."/>
            <person name="Mangelson H."/>
            <person name="Liachko I."/>
            <person name="Sullivan S."/>
            <person name="Sone E.D."/>
            <person name="Koren S."/>
            <person name="Silverstein K.A.T."/>
            <person name="Beckman K.B."/>
            <person name="Gohl D.M."/>
        </authorList>
    </citation>
    <scope>NUCLEOTIDE SEQUENCE</scope>
    <source>
        <strain evidence="1">Duluth1</strain>
        <tissue evidence="1">Whole animal</tissue>
    </source>
</reference>
<evidence type="ECO:0000313" key="1">
    <source>
        <dbReference type="EMBL" id="KAH3867715.1"/>
    </source>
</evidence>
<dbReference type="AlphaFoldDB" id="A0A9D4M0R1"/>
<reference evidence="1" key="2">
    <citation type="submission" date="2020-11" db="EMBL/GenBank/DDBJ databases">
        <authorList>
            <person name="McCartney M.A."/>
            <person name="Auch B."/>
            <person name="Kono T."/>
            <person name="Mallez S."/>
            <person name="Becker A."/>
            <person name="Gohl D.M."/>
            <person name="Silverstein K.A.T."/>
            <person name="Koren S."/>
            <person name="Bechman K.B."/>
            <person name="Herman A."/>
            <person name="Abrahante J.E."/>
            <person name="Garbe J."/>
        </authorList>
    </citation>
    <scope>NUCLEOTIDE SEQUENCE</scope>
    <source>
        <strain evidence="1">Duluth1</strain>
        <tissue evidence="1">Whole animal</tissue>
    </source>
</reference>
<gene>
    <name evidence="1" type="ORF">DPMN_030848</name>
</gene>
<dbReference type="Proteomes" id="UP000828390">
    <property type="component" value="Unassembled WGS sequence"/>
</dbReference>
<name>A0A9D4M0R1_DREPO</name>
<protein>
    <submittedName>
        <fullName evidence="1">Uncharacterized protein</fullName>
    </submittedName>
</protein>